<sequence>MFQYFLFILIFYLDFLILPITMNEIDKQQEETTNYLKQPFKHFGQHFEYIYEKPFTSDQKPRILLSYDTIDDGTRKTGTIQQIDNRQMENPISEYIANFPQNSNNIKNVWEEGKNAQKRAQAEYKVIRQLADDIFNQAKKLFTAATGGGDSAALLSLLPEQEINQRYNLNKFQSMNKKFHKQYDNRHKILKNEKQKMKIGKVVRNYEKWHNDMIGRWIKKNLPKVSRNDSSYELFGILPKFDPRFPFDRAFQLMDDLQSPDMFKFPSNNLHI</sequence>
<protein>
    <submittedName>
        <fullName evidence="2">Uncharacterized protein</fullName>
    </submittedName>
</protein>
<name>A0A1I8EQ19_WUCBA</name>
<feature type="chain" id="PRO_5009318341" evidence="1">
    <location>
        <begin position="23"/>
        <end position="272"/>
    </location>
</feature>
<keyword evidence="1" id="KW-0732">Signal</keyword>
<evidence type="ECO:0000256" key="1">
    <source>
        <dbReference type="SAM" id="SignalP"/>
    </source>
</evidence>
<dbReference type="WBParaSite" id="maker-PairedContig_3999-snap-gene-0.1-mRNA-1">
    <property type="protein sequence ID" value="maker-PairedContig_3999-snap-gene-0.1-mRNA-1"/>
    <property type="gene ID" value="maker-PairedContig_3999-snap-gene-0.1"/>
</dbReference>
<reference evidence="2" key="1">
    <citation type="submission" date="2016-11" db="UniProtKB">
        <authorList>
            <consortium name="WormBaseParasite"/>
        </authorList>
    </citation>
    <scope>IDENTIFICATION</scope>
    <source>
        <strain evidence="2">pt0022</strain>
    </source>
</reference>
<evidence type="ECO:0000313" key="2">
    <source>
        <dbReference type="WBParaSite" id="maker-PairedContig_3999-snap-gene-0.1-mRNA-1"/>
    </source>
</evidence>
<feature type="signal peptide" evidence="1">
    <location>
        <begin position="1"/>
        <end position="22"/>
    </location>
</feature>
<accession>A0A1I8EQ19</accession>
<dbReference type="AlphaFoldDB" id="A0A1I8EQ19"/>
<proteinExistence type="predicted"/>
<organism evidence="2">
    <name type="scientific">Wuchereria bancrofti</name>
    <dbReference type="NCBI Taxonomy" id="6293"/>
    <lineage>
        <taxon>Eukaryota</taxon>
        <taxon>Metazoa</taxon>
        <taxon>Ecdysozoa</taxon>
        <taxon>Nematoda</taxon>
        <taxon>Chromadorea</taxon>
        <taxon>Rhabditida</taxon>
        <taxon>Spirurina</taxon>
        <taxon>Spiruromorpha</taxon>
        <taxon>Filarioidea</taxon>
        <taxon>Onchocercidae</taxon>
        <taxon>Wuchereria</taxon>
    </lineage>
</organism>